<dbReference type="Gene3D" id="2.60.450.10">
    <property type="entry name" value="Lipopolysaccharide (LPS) transport protein A like domain"/>
    <property type="match status" value="1"/>
</dbReference>
<evidence type="ECO:0000259" key="5">
    <source>
        <dbReference type="Pfam" id="PF03968"/>
    </source>
</evidence>
<dbReference type="EMBL" id="AVCI01000001">
    <property type="protein sequence ID" value="KFN45109.1"/>
    <property type="molecule type" value="Genomic_DNA"/>
</dbReference>
<comment type="subunit">
    <text evidence="4">Component of the lipopolysaccharide transport and assembly complex.</text>
</comment>
<dbReference type="OrthoDB" id="9795964at2"/>
<comment type="function">
    <text evidence="4">Involved in the assembly of lipopolysaccharide (LPS). Required for the translocation of LPS from the inner membrane to the outer membrane. May form a bridge between the inner membrane and the outer membrane, via interactions with LptC and LptD, thereby facilitating LPS transfer across the periplasm.</text>
</comment>
<protein>
    <recommendedName>
        <fullName evidence="4">Lipopolysaccharide export system protein LptA</fullName>
    </recommendedName>
</protein>
<dbReference type="PATRIC" id="fig|1121015.4.peg.699"/>
<keyword evidence="7" id="KW-1185">Reference proteome</keyword>
<dbReference type="STRING" id="1121015.GCA_000420545_01655"/>
<dbReference type="Proteomes" id="UP000029385">
    <property type="component" value="Unassembled WGS sequence"/>
</dbReference>
<dbReference type="eggNOG" id="COG1934">
    <property type="taxonomic scope" value="Bacteria"/>
</dbReference>
<comment type="caution">
    <text evidence="6">The sequence shown here is derived from an EMBL/GenBank/DDBJ whole genome shotgun (WGS) entry which is preliminary data.</text>
</comment>
<evidence type="ECO:0000256" key="3">
    <source>
        <dbReference type="ARBA" id="ARBA00022764"/>
    </source>
</evidence>
<sequence length="173" mass="18254" precursor="true">MRLAAPDSRSLLVFALAALLPLAVMARSTDRNQPMDVRADHTDAVLEDDGDAVLSGNVVITQGTLEINADKAVIRRKNGDIDQVVLTGGPATLKQLSDTGQPMNARASQIVYTLSSDMMVLTGGVVVEQPRGNLSGETIKYDLKTGRLDGGGDGKRVSMRILPKTQAPAGDGK</sequence>
<dbReference type="GO" id="GO:0043165">
    <property type="term" value="P:Gram-negative-bacterium-type cell outer membrane assembly"/>
    <property type="evidence" value="ECO:0007669"/>
    <property type="project" value="UniProtKB-UniRule"/>
</dbReference>
<feature type="chain" id="PRO_5008983026" description="Lipopolysaccharide export system protein LptA" evidence="4">
    <location>
        <begin position="27"/>
        <end position="173"/>
    </location>
</feature>
<organism evidence="6 7">
    <name type="scientific">Arenimonas oryziterrae DSM 21050 = YC6267</name>
    <dbReference type="NCBI Taxonomy" id="1121015"/>
    <lineage>
        <taxon>Bacteria</taxon>
        <taxon>Pseudomonadati</taxon>
        <taxon>Pseudomonadota</taxon>
        <taxon>Gammaproteobacteria</taxon>
        <taxon>Lysobacterales</taxon>
        <taxon>Lysobacteraceae</taxon>
        <taxon>Arenimonas</taxon>
    </lineage>
</organism>
<accession>A0A091B2J6</accession>
<comment type="similarity">
    <text evidence="4">Belongs to the LptA family.</text>
</comment>
<reference evidence="6 7" key="1">
    <citation type="submission" date="2013-09" db="EMBL/GenBank/DDBJ databases">
        <title>Genome sequencing of Arenimonas oryziterrae.</title>
        <authorList>
            <person name="Chen F."/>
            <person name="Wang G."/>
        </authorList>
    </citation>
    <scope>NUCLEOTIDE SEQUENCE [LARGE SCALE GENOMIC DNA]</scope>
    <source>
        <strain evidence="6 7">YC6267</strain>
    </source>
</reference>
<dbReference type="PANTHER" id="PTHR36504:SF1">
    <property type="entry name" value="LIPOPOLYSACCHARIDE EXPORT SYSTEM PROTEIN LPTA"/>
    <property type="match status" value="1"/>
</dbReference>
<keyword evidence="3 4" id="KW-0574">Periplasm</keyword>
<evidence type="ECO:0000313" key="7">
    <source>
        <dbReference type="Proteomes" id="UP000029385"/>
    </source>
</evidence>
<evidence type="ECO:0000256" key="1">
    <source>
        <dbReference type="ARBA" id="ARBA00022448"/>
    </source>
</evidence>
<comment type="subcellular location">
    <subcellularLocation>
        <location evidence="4">Periplasm</location>
    </subcellularLocation>
</comment>
<proteinExistence type="inferred from homology"/>
<dbReference type="InterPro" id="IPR014340">
    <property type="entry name" value="LptA"/>
</dbReference>
<dbReference type="PANTHER" id="PTHR36504">
    <property type="entry name" value="LIPOPOLYSACCHARIDE EXPORT SYSTEM PROTEIN LPTA"/>
    <property type="match status" value="1"/>
</dbReference>
<dbReference type="GO" id="GO:0001530">
    <property type="term" value="F:lipopolysaccharide binding"/>
    <property type="evidence" value="ECO:0007669"/>
    <property type="project" value="InterPro"/>
</dbReference>
<dbReference type="GO" id="GO:0009279">
    <property type="term" value="C:cell outer membrane"/>
    <property type="evidence" value="ECO:0007669"/>
    <property type="project" value="TreeGrafter"/>
</dbReference>
<feature type="signal peptide" evidence="4">
    <location>
        <begin position="1"/>
        <end position="26"/>
    </location>
</feature>
<dbReference type="HAMAP" id="MF_01914">
    <property type="entry name" value="LPS_assembly_LptA"/>
    <property type="match status" value="1"/>
</dbReference>
<dbReference type="NCBIfam" id="TIGR03002">
    <property type="entry name" value="outer_YhbN_LptA"/>
    <property type="match status" value="1"/>
</dbReference>
<evidence type="ECO:0000256" key="2">
    <source>
        <dbReference type="ARBA" id="ARBA00022729"/>
    </source>
</evidence>
<evidence type="ECO:0000313" key="6">
    <source>
        <dbReference type="EMBL" id="KFN45109.1"/>
    </source>
</evidence>
<dbReference type="InterPro" id="IPR005653">
    <property type="entry name" value="OstA-like_N"/>
</dbReference>
<gene>
    <name evidence="4" type="primary">lptA</name>
    <name evidence="6" type="ORF">N789_03550</name>
</gene>
<dbReference type="InterPro" id="IPR052037">
    <property type="entry name" value="LPS_export_LptA"/>
</dbReference>
<dbReference type="GO" id="GO:0017089">
    <property type="term" value="F:glycolipid transfer activity"/>
    <property type="evidence" value="ECO:0007669"/>
    <property type="project" value="TreeGrafter"/>
</dbReference>
<dbReference type="GO" id="GO:0015920">
    <property type="term" value="P:lipopolysaccharide transport"/>
    <property type="evidence" value="ECO:0007669"/>
    <property type="project" value="UniProtKB-UniRule"/>
</dbReference>
<keyword evidence="2 4" id="KW-0732">Signal</keyword>
<dbReference type="Pfam" id="PF03968">
    <property type="entry name" value="LptD_N"/>
    <property type="match status" value="1"/>
</dbReference>
<evidence type="ECO:0000256" key="4">
    <source>
        <dbReference type="HAMAP-Rule" id="MF_01914"/>
    </source>
</evidence>
<dbReference type="AlphaFoldDB" id="A0A091B2J6"/>
<keyword evidence="1 4" id="KW-0813">Transport</keyword>
<dbReference type="RefSeq" id="WP_022969276.1">
    <property type="nucleotide sequence ID" value="NZ_ATVD01000002.1"/>
</dbReference>
<feature type="domain" description="Organic solvent tolerance-like N-terminal" evidence="5">
    <location>
        <begin position="37"/>
        <end position="146"/>
    </location>
</feature>
<dbReference type="GO" id="GO:0030288">
    <property type="term" value="C:outer membrane-bounded periplasmic space"/>
    <property type="evidence" value="ECO:0007669"/>
    <property type="project" value="TreeGrafter"/>
</dbReference>
<name>A0A091B2J6_9GAMM</name>